<evidence type="ECO:0000313" key="6">
    <source>
        <dbReference type="Proteomes" id="UP001172054"/>
    </source>
</evidence>
<dbReference type="GO" id="GO:0003677">
    <property type="term" value="F:DNA binding"/>
    <property type="evidence" value="ECO:0007669"/>
    <property type="project" value="UniProtKB-KW"/>
</dbReference>
<evidence type="ECO:0000313" key="5">
    <source>
        <dbReference type="EMBL" id="MDN7228168.1"/>
    </source>
</evidence>
<dbReference type="PANTHER" id="PTHR30146:SF109">
    <property type="entry name" value="HTH-TYPE TRANSCRIPTIONAL REGULATOR GALS"/>
    <property type="match status" value="1"/>
</dbReference>
<evidence type="ECO:0000259" key="4">
    <source>
        <dbReference type="PROSITE" id="PS50932"/>
    </source>
</evidence>
<proteinExistence type="predicted"/>
<dbReference type="SUPFAM" id="SSF53822">
    <property type="entry name" value="Periplasmic binding protein-like I"/>
    <property type="match status" value="1"/>
</dbReference>
<dbReference type="SUPFAM" id="SSF47413">
    <property type="entry name" value="lambda repressor-like DNA-binding domains"/>
    <property type="match status" value="1"/>
</dbReference>
<evidence type="ECO:0000256" key="1">
    <source>
        <dbReference type="ARBA" id="ARBA00023015"/>
    </source>
</evidence>
<dbReference type="CDD" id="cd01392">
    <property type="entry name" value="HTH_LacI"/>
    <property type="match status" value="1"/>
</dbReference>
<dbReference type="Pfam" id="PF00356">
    <property type="entry name" value="LacI"/>
    <property type="match status" value="1"/>
</dbReference>
<dbReference type="SMART" id="SM00354">
    <property type="entry name" value="HTH_LACI"/>
    <property type="match status" value="1"/>
</dbReference>
<sequence length="335" mass="36236">MVSTTEIAKYAGVSQTTVSRVLNKPDQVKKETYDKVMAAITEWGYSAEPKEKIEELKAAKTIRILASANDPIIYQGAMQEIVNSAAEQGMLVNIHVFAAGDKEALYNELAAQGTAGVIVSSMSIEEGLAKKLKQSGIPSVLLNEGYSENGFSVSLDYSEAGYLAASHFIDSGHQELAWIGGPLDSEMNKDGLLGFVHALQANNHKIRKKRLVVTKQDKVSLYAAFESLMVLKKKPTAIVAASDSLAIQLVEFLQIAGLDVPKDISIIGIGNSAEASHLDNKLTSIGTSATNKELGKDAISLLLQSINGKNSELRNVKKKVELIERQTTKPFFVKK</sequence>
<dbReference type="CDD" id="cd06267">
    <property type="entry name" value="PBP1_LacI_sugar_binding-like"/>
    <property type="match status" value="1"/>
</dbReference>
<dbReference type="InterPro" id="IPR000843">
    <property type="entry name" value="HTH_LacI"/>
</dbReference>
<evidence type="ECO:0000256" key="3">
    <source>
        <dbReference type="ARBA" id="ARBA00023163"/>
    </source>
</evidence>
<dbReference type="PANTHER" id="PTHR30146">
    <property type="entry name" value="LACI-RELATED TRANSCRIPTIONAL REPRESSOR"/>
    <property type="match status" value="1"/>
</dbReference>
<reference evidence="5 6" key="1">
    <citation type="submission" date="2023-06" db="EMBL/GenBank/DDBJ databases">
        <title>Novel species in genus Planococcus.</title>
        <authorList>
            <person name="Ning S."/>
        </authorList>
    </citation>
    <scope>NUCLEOTIDE SEQUENCE [LARGE SCALE GENOMIC DNA]</scope>
    <source>
        <strain evidence="5 6">N064</strain>
    </source>
</reference>
<dbReference type="InterPro" id="IPR010982">
    <property type="entry name" value="Lambda_DNA-bd_dom_sf"/>
</dbReference>
<dbReference type="PROSITE" id="PS50932">
    <property type="entry name" value="HTH_LACI_2"/>
    <property type="match status" value="1"/>
</dbReference>
<dbReference type="Pfam" id="PF13377">
    <property type="entry name" value="Peripla_BP_3"/>
    <property type="match status" value="1"/>
</dbReference>
<dbReference type="Gene3D" id="1.10.260.40">
    <property type="entry name" value="lambda repressor-like DNA-binding domains"/>
    <property type="match status" value="1"/>
</dbReference>
<keyword evidence="6" id="KW-1185">Reference proteome</keyword>
<keyword evidence="1" id="KW-0805">Transcription regulation</keyword>
<dbReference type="Gene3D" id="3.40.50.2300">
    <property type="match status" value="2"/>
</dbReference>
<feature type="domain" description="HTH lacI-type" evidence="4">
    <location>
        <begin position="2"/>
        <end position="45"/>
    </location>
</feature>
<dbReference type="RefSeq" id="WP_301726647.1">
    <property type="nucleotide sequence ID" value="NZ_JAUJWW010000005.1"/>
</dbReference>
<dbReference type="InterPro" id="IPR028082">
    <property type="entry name" value="Peripla_BP_I"/>
</dbReference>
<evidence type="ECO:0000256" key="2">
    <source>
        <dbReference type="ARBA" id="ARBA00023125"/>
    </source>
</evidence>
<dbReference type="InterPro" id="IPR046335">
    <property type="entry name" value="LacI/GalR-like_sensor"/>
</dbReference>
<gene>
    <name evidence="5" type="ORF">QWY15_12745</name>
</gene>
<organism evidence="5 6">
    <name type="scientific">Planococcus liqunii</name>
    <dbReference type="NCBI Taxonomy" id="3058394"/>
    <lineage>
        <taxon>Bacteria</taxon>
        <taxon>Bacillati</taxon>
        <taxon>Bacillota</taxon>
        <taxon>Bacilli</taxon>
        <taxon>Bacillales</taxon>
        <taxon>Caryophanaceae</taxon>
        <taxon>Planococcus</taxon>
    </lineage>
</organism>
<keyword evidence="2 5" id="KW-0238">DNA-binding</keyword>
<keyword evidence="3" id="KW-0804">Transcription</keyword>
<name>A0ABT8MTC7_9BACL</name>
<comment type="caution">
    <text evidence="5">The sequence shown here is derived from an EMBL/GenBank/DDBJ whole genome shotgun (WGS) entry which is preliminary data.</text>
</comment>
<dbReference type="Proteomes" id="UP001172054">
    <property type="component" value="Unassembled WGS sequence"/>
</dbReference>
<dbReference type="EMBL" id="JAUJWW010000005">
    <property type="protein sequence ID" value="MDN7228168.1"/>
    <property type="molecule type" value="Genomic_DNA"/>
</dbReference>
<accession>A0ABT8MTC7</accession>
<protein>
    <submittedName>
        <fullName evidence="5">LacI family DNA-binding transcriptional regulator</fullName>
    </submittedName>
</protein>